<dbReference type="InterPro" id="IPR036188">
    <property type="entry name" value="FAD/NAD-bd_sf"/>
</dbReference>
<evidence type="ECO:0000313" key="3">
    <source>
        <dbReference type="Proteomes" id="UP000274661"/>
    </source>
</evidence>
<dbReference type="PRINTS" id="PR00469">
    <property type="entry name" value="PNDRDTASEII"/>
</dbReference>
<dbReference type="Pfam" id="PF01494">
    <property type="entry name" value="FAD_binding_3"/>
    <property type="match status" value="1"/>
</dbReference>
<dbReference type="SUPFAM" id="SSF51905">
    <property type="entry name" value="FAD/NAD(P)-binding domain"/>
    <property type="match status" value="1"/>
</dbReference>
<dbReference type="InterPro" id="IPR002938">
    <property type="entry name" value="FAD-bd"/>
</dbReference>
<dbReference type="OrthoDB" id="5652862at2"/>
<dbReference type="AlphaFoldDB" id="A0A3R9Z6V6"/>
<proteinExistence type="predicted"/>
<feature type="domain" description="FAD-binding" evidence="1">
    <location>
        <begin position="4"/>
        <end position="130"/>
    </location>
</feature>
<sequence>MRRTPALIIGGGPAGSAAAIMLARGGVAATLVERRTEPHDVVCGGFLGWDTLATLERLKLDIFSLGARPITRLRLVSGRHVLEVGLPRQAAGFSRKSLDAALLSLAGAGGATVRRGFAIRDVDPATRTARLEDGEELTAEGLFLATGKHELRGLARPPDFTREGAVGLRTVLRGGLQGKPLDGCVELHLFDGGYAGLLMQEDGSSNLCLSVTKKRFSRAKSPGALVKALKDEAPLLGERVGHEDERHWQAIAGVPYGWRADDTRDGLFRLGDQAAVISSLAGDGVAIALQSGISAAKAFLRDGPSGAAAYQTAFSRQTKVPLGLADLLRGAAERPLSRPILMRLAAVPGLASWVSRLTRIT</sequence>
<protein>
    <submittedName>
        <fullName evidence="2">Oxidoreductase</fullName>
    </submittedName>
</protein>
<dbReference type="GO" id="GO:0071949">
    <property type="term" value="F:FAD binding"/>
    <property type="evidence" value="ECO:0007669"/>
    <property type="project" value="InterPro"/>
</dbReference>
<dbReference type="PANTHER" id="PTHR42685">
    <property type="entry name" value="GERANYLGERANYL DIPHOSPHATE REDUCTASE"/>
    <property type="match status" value="1"/>
</dbReference>
<dbReference type="Gene3D" id="3.50.50.60">
    <property type="entry name" value="FAD/NAD(P)-binding domain"/>
    <property type="match status" value="1"/>
</dbReference>
<keyword evidence="3" id="KW-1185">Reference proteome</keyword>
<gene>
    <name evidence="2" type="ORF">HMF7854_10795</name>
</gene>
<dbReference type="InterPro" id="IPR050407">
    <property type="entry name" value="Geranylgeranyl_reductase"/>
</dbReference>
<evidence type="ECO:0000259" key="1">
    <source>
        <dbReference type="Pfam" id="PF01494"/>
    </source>
</evidence>
<accession>A0A3R9Z6V6</accession>
<dbReference type="Proteomes" id="UP000274661">
    <property type="component" value="Unassembled WGS sequence"/>
</dbReference>
<dbReference type="PANTHER" id="PTHR42685:SF19">
    <property type="entry name" value="POSSIBLE OXIDOREDUCTASE"/>
    <property type="match status" value="1"/>
</dbReference>
<organism evidence="2 3">
    <name type="scientific">Sphingomonas ginkgonis</name>
    <dbReference type="NCBI Taxonomy" id="2315330"/>
    <lineage>
        <taxon>Bacteria</taxon>
        <taxon>Pseudomonadati</taxon>
        <taxon>Pseudomonadota</taxon>
        <taxon>Alphaproteobacteria</taxon>
        <taxon>Sphingomonadales</taxon>
        <taxon>Sphingomonadaceae</taxon>
        <taxon>Sphingomonas</taxon>
    </lineage>
</organism>
<name>A0A3R9Z6V6_9SPHN</name>
<reference evidence="2 3" key="1">
    <citation type="submission" date="2018-12" db="EMBL/GenBank/DDBJ databases">
        <title>Sphingomonas sp. HMF7854 Genome sequencing and assembly.</title>
        <authorList>
            <person name="Cha I."/>
            <person name="Kang H."/>
            <person name="Kim H."/>
            <person name="Kang J."/>
            <person name="Joh K."/>
        </authorList>
    </citation>
    <scope>NUCLEOTIDE SEQUENCE [LARGE SCALE GENOMIC DNA]</scope>
    <source>
        <strain evidence="2 3">HMF7854</strain>
    </source>
</reference>
<dbReference type="EMBL" id="RWJF01000001">
    <property type="protein sequence ID" value="RST31268.1"/>
    <property type="molecule type" value="Genomic_DNA"/>
</dbReference>
<comment type="caution">
    <text evidence="2">The sequence shown here is derived from an EMBL/GenBank/DDBJ whole genome shotgun (WGS) entry which is preliminary data.</text>
</comment>
<evidence type="ECO:0000313" key="2">
    <source>
        <dbReference type="EMBL" id="RST31268.1"/>
    </source>
</evidence>